<organism evidence="1 2">
    <name type="scientific">Candidatus Neomicrothrix parvicella RN1</name>
    <dbReference type="NCBI Taxonomy" id="1229780"/>
    <lineage>
        <taxon>Bacteria</taxon>
        <taxon>Bacillati</taxon>
        <taxon>Actinomycetota</taxon>
        <taxon>Acidimicrobiia</taxon>
        <taxon>Acidimicrobiales</taxon>
        <taxon>Microthrixaceae</taxon>
        <taxon>Candidatus Neomicrothrix</taxon>
    </lineage>
</organism>
<reference evidence="1 2" key="1">
    <citation type="journal article" date="2013" name="ISME J.">
        <title>Metabolic model for the filamentous 'Candidatus Microthrix parvicella' based on genomic and metagenomic analyses.</title>
        <authorList>
            <person name="Jon McIlroy S."/>
            <person name="Kristiansen R."/>
            <person name="Albertsen M."/>
            <person name="Michael Karst S."/>
            <person name="Rossetti S."/>
            <person name="Lund Nielsen J."/>
            <person name="Tandoi V."/>
            <person name="James Seviour R."/>
            <person name="Nielsen P.H."/>
        </authorList>
    </citation>
    <scope>NUCLEOTIDE SEQUENCE [LARGE SCALE GENOMIC DNA]</scope>
    <source>
        <strain evidence="1 2">RN1</strain>
    </source>
</reference>
<sequence>MDTGEAPGTCATADRVVLTRVAVNPQQGGTRGLGAPLGTLEGPGDRPVCRGQAGLSQALRQAGMAPLE</sequence>
<proteinExistence type="predicted"/>
<keyword evidence="2" id="KW-1185">Reference proteome</keyword>
<name>R4YZM8_9ACTN</name>
<dbReference type="Proteomes" id="UP000018291">
    <property type="component" value="Unassembled WGS sequence"/>
</dbReference>
<gene>
    <name evidence="1" type="ORF">BN381_310019</name>
</gene>
<comment type="caution">
    <text evidence="1">The sequence shown here is derived from an EMBL/GenBank/DDBJ whole genome shotgun (WGS) entry which is preliminary data.</text>
</comment>
<protein>
    <submittedName>
        <fullName evidence="1">Uncharacterized protein</fullName>
    </submittedName>
</protein>
<dbReference type="AlphaFoldDB" id="R4YZM8"/>
<dbReference type="STRING" id="1229780.BN381_310019"/>
<evidence type="ECO:0000313" key="1">
    <source>
        <dbReference type="EMBL" id="CCM63923.1"/>
    </source>
</evidence>
<dbReference type="HOGENOM" id="CLU_2786162_0_0_11"/>
<dbReference type="EMBL" id="CANL01000025">
    <property type="protein sequence ID" value="CCM63923.1"/>
    <property type="molecule type" value="Genomic_DNA"/>
</dbReference>
<accession>R4YZM8</accession>
<evidence type="ECO:0000313" key="2">
    <source>
        <dbReference type="Proteomes" id="UP000018291"/>
    </source>
</evidence>